<dbReference type="EMBL" id="JAVGVR010000001">
    <property type="protein sequence ID" value="MDQ6598398.1"/>
    <property type="molecule type" value="Genomic_DNA"/>
</dbReference>
<evidence type="ECO:0000256" key="1">
    <source>
        <dbReference type="SAM" id="MobiDB-lite"/>
    </source>
</evidence>
<proteinExistence type="predicted"/>
<gene>
    <name evidence="3" type="ORF">RCG21_18900</name>
</gene>
<keyword evidence="2" id="KW-0812">Transmembrane</keyword>
<organism evidence="3 4">
    <name type="scientific">Bacillus salipaludis</name>
    <dbReference type="NCBI Taxonomy" id="2547811"/>
    <lineage>
        <taxon>Bacteria</taxon>
        <taxon>Bacillati</taxon>
        <taxon>Bacillota</taxon>
        <taxon>Bacilli</taxon>
        <taxon>Bacillales</taxon>
        <taxon>Bacillaceae</taxon>
        <taxon>Bacillus</taxon>
    </lineage>
</organism>
<comment type="caution">
    <text evidence="3">The sequence shown here is derived from an EMBL/GenBank/DDBJ whole genome shotgun (WGS) entry which is preliminary data.</text>
</comment>
<keyword evidence="2" id="KW-1133">Transmembrane helix</keyword>
<keyword evidence="4" id="KW-1185">Reference proteome</keyword>
<evidence type="ECO:0000256" key="2">
    <source>
        <dbReference type="SAM" id="Phobius"/>
    </source>
</evidence>
<sequence length="48" mass="5421">MNGIEVFAWVLTAILGVVFIISLVKIAKNPRRKSSAIQTKEKEEKLNH</sequence>
<evidence type="ECO:0000313" key="4">
    <source>
        <dbReference type="Proteomes" id="UP001178888"/>
    </source>
</evidence>
<accession>A0AA90R8J3</accession>
<evidence type="ECO:0000313" key="3">
    <source>
        <dbReference type="EMBL" id="MDQ6598398.1"/>
    </source>
</evidence>
<protein>
    <submittedName>
        <fullName evidence="3">Uncharacterized protein</fullName>
    </submittedName>
</protein>
<feature type="compositionally biased region" description="Basic and acidic residues" evidence="1">
    <location>
        <begin position="39"/>
        <end position="48"/>
    </location>
</feature>
<dbReference type="AlphaFoldDB" id="A0AA90R8J3"/>
<reference evidence="3" key="1">
    <citation type="submission" date="2023-08" db="EMBL/GenBank/DDBJ databases">
        <title>Nitrogen cycling bacteria in agricultural field soils.</title>
        <authorList>
            <person name="Jang J."/>
        </authorList>
    </citation>
    <scope>NUCLEOTIDE SEQUENCE</scope>
    <source>
        <strain evidence="3">PS3-36</strain>
    </source>
</reference>
<keyword evidence="2" id="KW-0472">Membrane</keyword>
<feature type="region of interest" description="Disordered" evidence="1">
    <location>
        <begin position="29"/>
        <end position="48"/>
    </location>
</feature>
<name>A0AA90R8J3_9BACI</name>
<dbReference type="RefSeq" id="WP_165976289.1">
    <property type="nucleotide sequence ID" value="NZ_JAVGVR010000001.1"/>
</dbReference>
<feature type="transmembrane region" description="Helical" evidence="2">
    <location>
        <begin position="6"/>
        <end position="24"/>
    </location>
</feature>
<dbReference type="Proteomes" id="UP001178888">
    <property type="component" value="Unassembled WGS sequence"/>
</dbReference>